<dbReference type="AlphaFoldDB" id="A0A2P2Q8R0"/>
<dbReference type="EMBL" id="GGEC01082860">
    <property type="protein sequence ID" value="MBX63344.1"/>
    <property type="molecule type" value="Transcribed_RNA"/>
</dbReference>
<proteinExistence type="predicted"/>
<sequence length="21" mass="2252">MAESEFFGVIKCCKEIASGVC</sequence>
<organism evidence="1">
    <name type="scientific">Rhizophora mucronata</name>
    <name type="common">Asiatic mangrove</name>
    <dbReference type="NCBI Taxonomy" id="61149"/>
    <lineage>
        <taxon>Eukaryota</taxon>
        <taxon>Viridiplantae</taxon>
        <taxon>Streptophyta</taxon>
        <taxon>Embryophyta</taxon>
        <taxon>Tracheophyta</taxon>
        <taxon>Spermatophyta</taxon>
        <taxon>Magnoliopsida</taxon>
        <taxon>eudicotyledons</taxon>
        <taxon>Gunneridae</taxon>
        <taxon>Pentapetalae</taxon>
        <taxon>rosids</taxon>
        <taxon>fabids</taxon>
        <taxon>Malpighiales</taxon>
        <taxon>Rhizophoraceae</taxon>
        <taxon>Rhizophora</taxon>
    </lineage>
</organism>
<reference evidence="1" key="1">
    <citation type="submission" date="2018-02" db="EMBL/GenBank/DDBJ databases">
        <title>Rhizophora mucronata_Transcriptome.</title>
        <authorList>
            <person name="Meera S.P."/>
            <person name="Sreeshan A."/>
            <person name="Augustine A."/>
        </authorList>
    </citation>
    <scope>NUCLEOTIDE SEQUENCE</scope>
    <source>
        <tissue evidence="1">Leaf</tissue>
    </source>
</reference>
<accession>A0A2P2Q8R0</accession>
<protein>
    <submittedName>
        <fullName evidence="1">Uncharacterized protein</fullName>
    </submittedName>
</protein>
<evidence type="ECO:0000313" key="1">
    <source>
        <dbReference type="EMBL" id="MBX63344.1"/>
    </source>
</evidence>
<name>A0A2P2Q8R0_RHIMU</name>